<dbReference type="AlphaFoldDB" id="T1BSY5"/>
<reference evidence="12" key="1">
    <citation type="submission" date="2013-08" db="EMBL/GenBank/DDBJ databases">
        <authorList>
            <person name="Mendez C."/>
            <person name="Richter M."/>
            <person name="Ferrer M."/>
            <person name="Sanchez J."/>
        </authorList>
    </citation>
    <scope>NUCLEOTIDE SEQUENCE</scope>
</reference>
<organism evidence="12">
    <name type="scientific">mine drainage metagenome</name>
    <dbReference type="NCBI Taxonomy" id="410659"/>
    <lineage>
        <taxon>unclassified sequences</taxon>
        <taxon>metagenomes</taxon>
        <taxon>ecological metagenomes</taxon>
    </lineage>
</organism>
<keyword evidence="8" id="KW-0520">NAD</keyword>
<keyword evidence="9" id="KW-0486">Methionine biosynthesis</keyword>
<evidence type="ECO:0000256" key="5">
    <source>
        <dbReference type="ARBA" id="ARBA00022630"/>
    </source>
</evidence>
<dbReference type="GO" id="GO:0106312">
    <property type="term" value="F:methylenetetrahydrofolate reductase (NADH) activity"/>
    <property type="evidence" value="ECO:0007669"/>
    <property type="project" value="UniProtKB-EC"/>
</dbReference>
<dbReference type="Gene3D" id="3.20.20.220">
    <property type="match status" value="1"/>
</dbReference>
<evidence type="ECO:0000256" key="3">
    <source>
        <dbReference type="ARBA" id="ARBA00006743"/>
    </source>
</evidence>
<dbReference type="PANTHER" id="PTHR45754">
    <property type="entry name" value="METHYLENETETRAHYDROFOLATE REDUCTASE"/>
    <property type="match status" value="1"/>
</dbReference>
<feature type="non-terminal residue" evidence="12">
    <location>
        <position position="1"/>
    </location>
</feature>
<keyword evidence="4" id="KW-0028">Amino-acid biosynthesis</keyword>
<dbReference type="CDD" id="cd00537">
    <property type="entry name" value="MTHFR"/>
    <property type="match status" value="1"/>
</dbReference>
<dbReference type="UniPathway" id="UPA00193"/>
<keyword evidence="7 12" id="KW-0560">Oxidoreductase</keyword>
<comment type="caution">
    <text evidence="12">The sequence shown here is derived from an EMBL/GenBank/DDBJ whole genome shotgun (WGS) entry which is preliminary data.</text>
</comment>
<dbReference type="Pfam" id="PF02219">
    <property type="entry name" value="MTHFR"/>
    <property type="match status" value="1"/>
</dbReference>
<dbReference type="SUPFAM" id="SSF51730">
    <property type="entry name" value="FAD-linked oxidoreductase"/>
    <property type="match status" value="1"/>
</dbReference>
<keyword evidence="6" id="KW-0274">FAD</keyword>
<evidence type="ECO:0000256" key="11">
    <source>
        <dbReference type="ARBA" id="ARBA00034529"/>
    </source>
</evidence>
<dbReference type="GO" id="GO:0035999">
    <property type="term" value="P:tetrahydrofolate interconversion"/>
    <property type="evidence" value="ECO:0007669"/>
    <property type="project" value="UniProtKB-UniPathway"/>
</dbReference>
<evidence type="ECO:0000313" key="12">
    <source>
        <dbReference type="EMBL" id="EQD76041.1"/>
    </source>
</evidence>
<dbReference type="PANTHER" id="PTHR45754:SF3">
    <property type="entry name" value="METHYLENETETRAHYDROFOLATE REDUCTASE (NADPH)"/>
    <property type="match status" value="1"/>
</dbReference>
<evidence type="ECO:0000256" key="9">
    <source>
        <dbReference type="ARBA" id="ARBA00023167"/>
    </source>
</evidence>
<proteinExistence type="inferred from homology"/>
<evidence type="ECO:0000256" key="1">
    <source>
        <dbReference type="ARBA" id="ARBA00001974"/>
    </source>
</evidence>
<dbReference type="NCBIfam" id="TIGR00676">
    <property type="entry name" value="fadh2"/>
    <property type="match status" value="1"/>
</dbReference>
<comment type="pathway">
    <text evidence="2">One-carbon metabolism; tetrahydrofolate interconversion.</text>
</comment>
<comment type="pathway">
    <text evidence="10">Amino-acid biosynthesis; L-methionine biosynthesis via de novo pathway.</text>
</comment>
<evidence type="ECO:0000256" key="8">
    <source>
        <dbReference type="ARBA" id="ARBA00023027"/>
    </source>
</evidence>
<dbReference type="InterPro" id="IPR004620">
    <property type="entry name" value="MTHF_reductase_bac"/>
</dbReference>
<comment type="similarity">
    <text evidence="3">Belongs to the methylenetetrahydrofolate reductase family.</text>
</comment>
<gene>
    <name evidence="12" type="ORF">B1B_01948</name>
</gene>
<dbReference type="InterPro" id="IPR029041">
    <property type="entry name" value="FAD-linked_oxidoreductase-like"/>
</dbReference>
<dbReference type="GO" id="GO:0005829">
    <property type="term" value="C:cytosol"/>
    <property type="evidence" value="ECO:0007669"/>
    <property type="project" value="InterPro"/>
</dbReference>
<comment type="cofactor">
    <cofactor evidence="1">
        <name>FAD</name>
        <dbReference type="ChEBI" id="CHEBI:57692"/>
    </cofactor>
</comment>
<accession>T1BSY5</accession>
<dbReference type="InterPro" id="IPR003171">
    <property type="entry name" value="Mehydrof_redctse-like"/>
</dbReference>
<keyword evidence="5" id="KW-0285">Flavoprotein</keyword>
<name>T1BSY5_9ZZZZ</name>
<evidence type="ECO:0000256" key="10">
    <source>
        <dbReference type="ARBA" id="ARBA00034478"/>
    </source>
</evidence>
<evidence type="ECO:0000256" key="4">
    <source>
        <dbReference type="ARBA" id="ARBA00022605"/>
    </source>
</evidence>
<reference evidence="12" key="2">
    <citation type="journal article" date="2014" name="ISME J.">
        <title>Microbial stratification in low pH oxic and suboxic macroscopic growths along an acid mine drainage.</title>
        <authorList>
            <person name="Mendez-Garcia C."/>
            <person name="Mesa V."/>
            <person name="Sprenger R.R."/>
            <person name="Richter M."/>
            <person name="Diez M.S."/>
            <person name="Solano J."/>
            <person name="Bargiela R."/>
            <person name="Golyshina O.V."/>
            <person name="Manteca A."/>
            <person name="Ramos J.L."/>
            <person name="Gallego J.R."/>
            <person name="Llorente I."/>
            <person name="Martins Dos Santos V.A."/>
            <person name="Jensen O.N."/>
            <person name="Pelaez A.I."/>
            <person name="Sanchez J."/>
            <person name="Ferrer M."/>
        </authorList>
    </citation>
    <scope>NUCLEOTIDE SEQUENCE</scope>
</reference>
<evidence type="ECO:0000256" key="2">
    <source>
        <dbReference type="ARBA" id="ARBA00004777"/>
    </source>
</evidence>
<protein>
    <recommendedName>
        <fullName evidence="11">methylenetetrahydrofolate reductase (NADH)</fullName>
        <ecNumber evidence="11">1.5.1.54</ecNumber>
    </recommendedName>
</protein>
<evidence type="ECO:0000256" key="7">
    <source>
        <dbReference type="ARBA" id="ARBA00023002"/>
    </source>
</evidence>
<dbReference type="GO" id="GO:0009086">
    <property type="term" value="P:methionine biosynthetic process"/>
    <property type="evidence" value="ECO:0007669"/>
    <property type="project" value="UniProtKB-KW"/>
</dbReference>
<dbReference type="GO" id="GO:0071949">
    <property type="term" value="F:FAD binding"/>
    <property type="evidence" value="ECO:0007669"/>
    <property type="project" value="TreeGrafter"/>
</dbReference>
<dbReference type="EC" id="1.5.1.54" evidence="11"/>
<dbReference type="EMBL" id="AUZY01001159">
    <property type="protein sequence ID" value="EQD76041.1"/>
    <property type="molecule type" value="Genomic_DNA"/>
</dbReference>
<sequence length="297" mass="32840">QALRLQVSFEFFPPANPQLERSLWRALERLAPLGPDFVSVTYGALGSTRMRTHDIVTGIHRQTSLRPAAHLTCVGASRSDIDTILRRYWDAGIRHIVALRGDAPEGQGAFTPHPQGYGFAAELVAGIRSFADFEISVAAHPEGHPETPGIQAEIENLKRKEDAGAVRAITQYFFDPAIYLRFRDRARRAGVRMPIIPGILPVTDFTQLGRISARCGARVPVWLTHLFEGLDNDPETGKLVGAQVTAELCQSLRREGVEALHFYTLNRPELTRAICRFLGIVESRPPATHPAAPSLRV</sequence>
<evidence type="ECO:0000256" key="6">
    <source>
        <dbReference type="ARBA" id="ARBA00022827"/>
    </source>
</evidence>